<evidence type="ECO:0000313" key="4">
    <source>
        <dbReference type="Proteomes" id="UP000620382"/>
    </source>
</evidence>
<sequence>MSGFSKVSALSKTLIGGDLHNSSLRDDVVEHDYKQADDRSQRLTGLMTELGVLAQRLSAMLDKPSHRTREMPPQPDFLRTMKEAPVGRRVSVMPDTDKSVQNGYSQGVRALKDDGPIILGAPDTVGIKPGDIFSDFTQGAKGDCVVIAAIKAAMMKFGHNPHGIYKKIETTPDGFNIVMRDDFTLHITQAELRHAMGKAGFEAHAPSDVLTHAKFLFAVSAKRIQLERYYDNDEETFNDSIAALNTGDYPGEALRRLGLSARVVAATMKDLRNGAIGTLATGGHVGLVVDGYLDHYGKVKLTDTNRGIAGNIGLKLV</sequence>
<accession>A0A5P1D8U2</accession>
<dbReference type="EMBL" id="VOIW01000002">
    <property type="protein sequence ID" value="MRJ36891.1"/>
    <property type="molecule type" value="Genomic_DNA"/>
</dbReference>
<comment type="caution">
    <text evidence="2">The sequence shown here is derived from an EMBL/GenBank/DDBJ whole genome shotgun (WGS) entry which is preliminary data.</text>
</comment>
<gene>
    <name evidence="2" type="ORF">FRT59_07910</name>
    <name evidence="1" type="ORF">JJD71_04160</name>
</gene>
<dbReference type="OrthoDB" id="7023998at2"/>
<reference evidence="2 3" key="1">
    <citation type="submission" date="2019-08" db="EMBL/GenBank/DDBJ databases">
        <title>Pseudomonas haemolytica sp. nov. isolated from raw milk and skim milk concentrate.</title>
        <authorList>
            <person name="Hofmann K."/>
            <person name="Huptas C."/>
            <person name="Doll E."/>
            <person name="Scherer S."/>
            <person name="Wenning M."/>
        </authorList>
    </citation>
    <scope>NUCLEOTIDE SEQUENCE [LARGE SCALE GENOMIC DNA]</scope>
    <source>
        <strain evidence="2 3">DSM 108987</strain>
    </source>
</reference>
<proteinExistence type="predicted"/>
<evidence type="ECO:0000313" key="2">
    <source>
        <dbReference type="EMBL" id="MRJ36891.1"/>
    </source>
</evidence>
<name>A0A5P1D8U2_9PSED</name>
<evidence type="ECO:0000313" key="3">
    <source>
        <dbReference type="Proteomes" id="UP000408764"/>
    </source>
</evidence>
<dbReference type="RefSeq" id="WP_153870857.1">
    <property type="nucleotide sequence ID" value="NZ_JAEKCT010000002.1"/>
</dbReference>
<evidence type="ECO:0008006" key="5">
    <source>
        <dbReference type="Google" id="ProtNLM"/>
    </source>
</evidence>
<organism evidence="2 3">
    <name type="scientific">Pseudomonas haemolytica</name>
    <dbReference type="NCBI Taxonomy" id="2600065"/>
    <lineage>
        <taxon>Bacteria</taxon>
        <taxon>Pseudomonadati</taxon>
        <taxon>Pseudomonadota</taxon>
        <taxon>Gammaproteobacteria</taxon>
        <taxon>Pseudomonadales</taxon>
        <taxon>Pseudomonadaceae</taxon>
        <taxon>Pseudomonas</taxon>
    </lineage>
</organism>
<dbReference type="AlphaFoldDB" id="A0A5P1D8U2"/>
<dbReference type="EMBL" id="JAENSR010000001">
    <property type="protein sequence ID" value="MBK3458255.1"/>
    <property type="molecule type" value="Genomic_DNA"/>
</dbReference>
<reference evidence="1 4" key="2">
    <citation type="submission" date="2021-01" db="EMBL/GenBank/DDBJ databases">
        <title>Antibiotic resistance and phylogeny of Pseudomonas spp. isolated over three decades from chicken meat in the Norwegian food chain.</title>
        <authorList>
            <person name="Moen B."/>
        </authorList>
    </citation>
    <scope>NUCLEOTIDE SEQUENCE [LARGE SCALE GENOMIC DNA]</scope>
    <source>
        <strain evidence="1 4">MF6766</strain>
    </source>
</reference>
<dbReference type="Proteomes" id="UP000408764">
    <property type="component" value="Unassembled WGS sequence"/>
</dbReference>
<keyword evidence="4" id="KW-1185">Reference proteome</keyword>
<dbReference type="Proteomes" id="UP000620382">
    <property type="component" value="Unassembled WGS sequence"/>
</dbReference>
<evidence type="ECO:0000313" key="1">
    <source>
        <dbReference type="EMBL" id="MBK3458255.1"/>
    </source>
</evidence>
<protein>
    <recommendedName>
        <fullName evidence="5">Calpain catalytic domain-containing protein</fullName>
    </recommendedName>
</protein>